<dbReference type="AlphaFoldDB" id="A0A3S0UYK3"/>
<name>A0A3S0UYK3_9FLAO</name>
<dbReference type="GO" id="GO:0005737">
    <property type="term" value="C:cytoplasm"/>
    <property type="evidence" value="ECO:0007669"/>
    <property type="project" value="UniProtKB-SubCell"/>
</dbReference>
<evidence type="ECO:0000313" key="4">
    <source>
        <dbReference type="Proteomes" id="UP000280825"/>
    </source>
</evidence>
<comment type="caution">
    <text evidence="2">Once thought to be involved in copper homeostasis, experiments in E.coli have shown this is not the case.</text>
</comment>
<dbReference type="SUPFAM" id="SSF110395">
    <property type="entry name" value="CutC-like"/>
    <property type="match status" value="1"/>
</dbReference>
<dbReference type="HAMAP" id="MF_00795">
    <property type="entry name" value="CutC"/>
    <property type="match status" value="1"/>
</dbReference>
<reference evidence="3 4" key="1">
    <citation type="submission" date="2018-12" db="EMBL/GenBank/DDBJ databases">
        <title>Flavobacterium sp. nov., isolated from glacier ice.</title>
        <authorList>
            <person name="Liu Q."/>
            <person name="Xin Y.-H."/>
        </authorList>
    </citation>
    <scope>NUCLEOTIDE SEQUENCE [LARGE SCALE GENOMIC DNA]</scope>
    <source>
        <strain evidence="3 4">RB1N8</strain>
    </source>
</reference>
<organism evidence="3 4">
    <name type="scientific">Flavobacterium bomense</name>
    <dbReference type="NCBI Taxonomy" id="2497483"/>
    <lineage>
        <taxon>Bacteria</taxon>
        <taxon>Pseudomonadati</taxon>
        <taxon>Bacteroidota</taxon>
        <taxon>Flavobacteriia</taxon>
        <taxon>Flavobacteriales</taxon>
        <taxon>Flavobacteriaceae</taxon>
        <taxon>Flavobacterium</taxon>
    </lineage>
</organism>
<sequence length="226" mass="24495">MKKAQLEIACFNLESAIIAENSGADRVELCANRTAGGTTPDLELTKIVRDKITIDLNVMIRPRGGNFVYSDSEVAQMKLEILAFKKLQVDGFVFGILNEDGSISEQQNKDLVALANPLPCTFHRAFDGVENKFQALESLIGCGFKTILTSGQETNVVDGIDVLAALVRKATDRIIIMPGGGLRSVNITALKQKTKAIFYHSSAIIDAGELANQLEIQALKANLESL</sequence>
<protein>
    <recommendedName>
        <fullName evidence="2">PF03932 family protein CutC</fullName>
    </recommendedName>
</protein>
<dbReference type="RefSeq" id="WP_126562287.1">
    <property type="nucleotide sequence ID" value="NZ_RYDJ01000011.1"/>
</dbReference>
<dbReference type="Pfam" id="PF03932">
    <property type="entry name" value="CutC"/>
    <property type="match status" value="1"/>
</dbReference>
<keyword evidence="4" id="KW-1185">Reference proteome</keyword>
<evidence type="ECO:0000256" key="2">
    <source>
        <dbReference type="HAMAP-Rule" id="MF_00795"/>
    </source>
</evidence>
<dbReference type="Gene3D" id="3.20.20.380">
    <property type="entry name" value="Copper homeostasis (CutC) domain"/>
    <property type="match status" value="1"/>
</dbReference>
<evidence type="ECO:0000313" key="3">
    <source>
        <dbReference type="EMBL" id="RTZ03913.1"/>
    </source>
</evidence>
<dbReference type="InterPro" id="IPR005627">
    <property type="entry name" value="CutC-like"/>
</dbReference>
<evidence type="ECO:0000256" key="1">
    <source>
        <dbReference type="ARBA" id="ARBA00007768"/>
    </source>
</evidence>
<comment type="caution">
    <text evidence="3">The sequence shown here is derived from an EMBL/GenBank/DDBJ whole genome shotgun (WGS) entry which is preliminary data.</text>
</comment>
<keyword evidence="2" id="KW-0963">Cytoplasm</keyword>
<proteinExistence type="inferred from homology"/>
<dbReference type="PANTHER" id="PTHR12598">
    <property type="entry name" value="COPPER HOMEOSTASIS PROTEIN CUTC"/>
    <property type="match status" value="1"/>
</dbReference>
<gene>
    <name evidence="2" type="primary">cutC</name>
    <name evidence="3" type="ORF">EKL98_10525</name>
</gene>
<dbReference type="InterPro" id="IPR036822">
    <property type="entry name" value="CutC-like_dom_sf"/>
</dbReference>
<comment type="similarity">
    <text evidence="1 2">Belongs to the CutC family.</text>
</comment>
<accession>A0A3S0UYK3</accession>
<dbReference type="EMBL" id="RYDJ01000011">
    <property type="protein sequence ID" value="RTZ03913.1"/>
    <property type="molecule type" value="Genomic_DNA"/>
</dbReference>
<dbReference type="PANTHER" id="PTHR12598:SF0">
    <property type="entry name" value="COPPER HOMEOSTASIS PROTEIN CUTC HOMOLOG"/>
    <property type="match status" value="1"/>
</dbReference>
<dbReference type="GO" id="GO:0005507">
    <property type="term" value="F:copper ion binding"/>
    <property type="evidence" value="ECO:0007669"/>
    <property type="project" value="TreeGrafter"/>
</dbReference>
<dbReference type="Proteomes" id="UP000280825">
    <property type="component" value="Unassembled WGS sequence"/>
</dbReference>
<comment type="subcellular location">
    <subcellularLocation>
        <location evidence="2">Cytoplasm</location>
    </subcellularLocation>
</comment>